<evidence type="ECO:0000256" key="1">
    <source>
        <dbReference type="ARBA" id="ARBA00004571"/>
    </source>
</evidence>
<dbReference type="Pfam" id="PF00593">
    <property type="entry name" value="TonB_dep_Rec_b-barrel"/>
    <property type="match status" value="1"/>
</dbReference>
<dbReference type="PANTHER" id="PTHR30069:SF53">
    <property type="entry name" value="COLICIN I RECEPTOR-RELATED"/>
    <property type="match status" value="1"/>
</dbReference>
<keyword evidence="6" id="KW-0406">Ion transport</keyword>
<dbReference type="PANTHER" id="PTHR30069">
    <property type="entry name" value="TONB-DEPENDENT OUTER MEMBRANE RECEPTOR"/>
    <property type="match status" value="1"/>
</dbReference>
<evidence type="ECO:0000256" key="13">
    <source>
        <dbReference type="SAM" id="SignalP"/>
    </source>
</evidence>
<keyword evidence="8 10" id="KW-0472">Membrane</keyword>
<evidence type="ECO:0000256" key="7">
    <source>
        <dbReference type="ARBA" id="ARBA00023077"/>
    </source>
</evidence>
<dbReference type="InterPro" id="IPR010916">
    <property type="entry name" value="TonB_box_CS"/>
</dbReference>
<keyword evidence="17" id="KW-1185">Reference proteome</keyword>
<evidence type="ECO:0000256" key="2">
    <source>
        <dbReference type="ARBA" id="ARBA00022448"/>
    </source>
</evidence>
<organism evidence="16 17">
    <name type="scientific">Pectobacterium cacticida</name>
    <dbReference type="NCBI Taxonomy" id="69221"/>
    <lineage>
        <taxon>Bacteria</taxon>
        <taxon>Pseudomonadati</taxon>
        <taxon>Pseudomonadota</taxon>
        <taxon>Gammaproteobacteria</taxon>
        <taxon>Enterobacterales</taxon>
        <taxon>Pectobacteriaceae</taxon>
        <taxon>Pectobacterium</taxon>
    </lineage>
</organism>
<feature type="short sequence motif" description="TonB box" evidence="11">
    <location>
        <begin position="51"/>
        <end position="57"/>
    </location>
</feature>
<dbReference type="InterPro" id="IPR012910">
    <property type="entry name" value="Plug_dom"/>
</dbReference>
<dbReference type="PROSITE" id="PS00430">
    <property type="entry name" value="TONB_DEPENDENT_REC_1"/>
    <property type="match status" value="1"/>
</dbReference>
<evidence type="ECO:0000313" key="17">
    <source>
        <dbReference type="Proteomes" id="UP001379444"/>
    </source>
</evidence>
<dbReference type="Pfam" id="PF07715">
    <property type="entry name" value="Plug"/>
    <property type="match status" value="1"/>
</dbReference>
<keyword evidence="9 10" id="KW-0998">Cell outer membrane</keyword>
<dbReference type="Proteomes" id="UP001379444">
    <property type="component" value="Chromosome"/>
</dbReference>
<dbReference type="CDD" id="cd01347">
    <property type="entry name" value="ligand_gated_channel"/>
    <property type="match status" value="1"/>
</dbReference>
<keyword evidence="16" id="KW-0675">Receptor</keyword>
<comment type="similarity">
    <text evidence="10 12">Belongs to the TonB-dependent receptor family.</text>
</comment>
<reference evidence="16 17" key="1">
    <citation type="journal article" date="2024" name="Front. Plant Sci.">
        <title>Comprehensive phenomic and genomic studies of the species, Pectobacterium cacticida and proposal for reclassification as Alcorniella cacticida comb. nov.</title>
        <authorList>
            <person name="Jonca J."/>
            <person name="Pirhonen M."/>
            <person name="Waleron M.M."/>
            <person name="Gawor J."/>
            <person name="Mrozik A."/>
            <person name="Smoktunowicz M."/>
            <person name="Waleron K."/>
            <person name="Waleron M."/>
        </authorList>
    </citation>
    <scope>NUCLEOTIDE SEQUENCE [LARGE SCALE GENOMIC DNA]</scope>
    <source>
        <strain evidence="16 17">DPMP6</strain>
    </source>
</reference>
<evidence type="ECO:0000256" key="11">
    <source>
        <dbReference type="PROSITE-ProRule" id="PRU10143"/>
    </source>
</evidence>
<dbReference type="InterPro" id="IPR037066">
    <property type="entry name" value="Plug_dom_sf"/>
</dbReference>
<dbReference type="EMBL" id="CP125967">
    <property type="protein sequence ID" value="WWO39201.1"/>
    <property type="molecule type" value="Genomic_DNA"/>
</dbReference>
<feature type="chain" id="PRO_5046960603" evidence="13">
    <location>
        <begin position="43"/>
        <end position="750"/>
    </location>
</feature>
<evidence type="ECO:0000256" key="8">
    <source>
        <dbReference type="ARBA" id="ARBA00023136"/>
    </source>
</evidence>
<protein>
    <submittedName>
        <fullName evidence="16">TonB-dependent receptor</fullName>
    </submittedName>
</protein>
<gene>
    <name evidence="16" type="ORF">QNA12_04110</name>
</gene>
<proteinExistence type="inferred from homology"/>
<dbReference type="InterPro" id="IPR039426">
    <property type="entry name" value="TonB-dep_rcpt-like"/>
</dbReference>
<accession>A0ABZ2GDD9</accession>
<evidence type="ECO:0000256" key="9">
    <source>
        <dbReference type="ARBA" id="ARBA00023237"/>
    </source>
</evidence>
<keyword evidence="4 10" id="KW-0812">Transmembrane</keyword>
<evidence type="ECO:0000259" key="14">
    <source>
        <dbReference type="Pfam" id="PF00593"/>
    </source>
</evidence>
<keyword evidence="3 10" id="KW-1134">Transmembrane beta strand</keyword>
<dbReference type="Gene3D" id="2.170.130.10">
    <property type="entry name" value="TonB-dependent receptor, plug domain"/>
    <property type="match status" value="1"/>
</dbReference>
<evidence type="ECO:0000256" key="3">
    <source>
        <dbReference type="ARBA" id="ARBA00022452"/>
    </source>
</evidence>
<name>A0ABZ2GDD9_9GAMM</name>
<keyword evidence="5 13" id="KW-0732">Signal</keyword>
<comment type="subcellular location">
    <subcellularLocation>
        <location evidence="1 10">Cell outer membrane</location>
        <topology evidence="1 10">Multi-pass membrane protein</topology>
    </subcellularLocation>
</comment>
<dbReference type="Gene3D" id="2.40.170.20">
    <property type="entry name" value="TonB-dependent receptor, beta-barrel domain"/>
    <property type="match status" value="1"/>
</dbReference>
<evidence type="ECO:0000256" key="4">
    <source>
        <dbReference type="ARBA" id="ARBA00022692"/>
    </source>
</evidence>
<feature type="domain" description="TonB-dependent receptor-like beta-barrel" evidence="14">
    <location>
        <begin position="307"/>
        <end position="713"/>
    </location>
</feature>
<evidence type="ECO:0000256" key="6">
    <source>
        <dbReference type="ARBA" id="ARBA00023065"/>
    </source>
</evidence>
<evidence type="ECO:0000313" key="16">
    <source>
        <dbReference type="EMBL" id="WWO39201.1"/>
    </source>
</evidence>
<dbReference type="InterPro" id="IPR036942">
    <property type="entry name" value="Beta-barrel_TonB_sf"/>
</dbReference>
<dbReference type="RefSeq" id="WP_264496805.1">
    <property type="nucleotide sequence ID" value="NZ_CP109947.1"/>
</dbReference>
<keyword evidence="7 11" id="KW-0798">TonB box</keyword>
<feature type="domain" description="TonB-dependent receptor plug" evidence="15">
    <location>
        <begin position="63"/>
        <end position="177"/>
    </location>
</feature>
<evidence type="ECO:0000256" key="5">
    <source>
        <dbReference type="ARBA" id="ARBA00022729"/>
    </source>
</evidence>
<dbReference type="SUPFAM" id="SSF56935">
    <property type="entry name" value="Porins"/>
    <property type="match status" value="1"/>
</dbReference>
<dbReference type="InterPro" id="IPR000531">
    <property type="entry name" value="Beta-barrel_TonB"/>
</dbReference>
<keyword evidence="2 10" id="KW-0813">Transport</keyword>
<evidence type="ECO:0000256" key="10">
    <source>
        <dbReference type="PROSITE-ProRule" id="PRU01360"/>
    </source>
</evidence>
<dbReference type="PROSITE" id="PS52016">
    <property type="entry name" value="TONB_DEPENDENT_REC_3"/>
    <property type="match status" value="1"/>
</dbReference>
<evidence type="ECO:0000256" key="12">
    <source>
        <dbReference type="RuleBase" id="RU003357"/>
    </source>
</evidence>
<sequence length="750" mass="82063">MVAIIILIFTFQGCKVNLKKCSIVAGKVAYLPLLLAPAVSFAAQDDAYEDTMVVTASGIEQTIKNAPASVSVITAEELQSNVAKSATDLADILSQAAGVSKAIGNDVGSGIQIRGMPAAYTLLLVDGKRVGSSNGIKTTQQNYFDDINWIPIESIERIEIVRGPMSSLYGSDAMGGVVNIITKKNVKEWNGSLTMGTEIPQESKHGETNTYTAVLGGPLGNGFSVKMNGSWSKRAADESNAADFDNKGNAINGLRWGRGREGKKRTNFGADLAWQMNDNHRMTIGFMRGKEEGLEGTVSENGRKYSVPLRGISELERKNYSFDYQGLLNFGTVKFAAYQNKYENFSEGIPVISNNAISGERSGMLWSKDTVVEGDINIPFDLLLPHSLTLGAQWKKEELDNPSSMGAEPRSGTLGQTYGKVKSQGLFLEDQISLLDDLTLTLGLRYDDTDYGEATTPRAYLVYQPTDSWTFKGGYSEGFKVPTIRQASLSFVETSRGTSCQPFDGYLGKSTPERENIVDCFTRGNANLKPEKSQNWEIGGLYDNSGWQVGLTFFDSRFKDKIATSALGYLYGQTGNDPDDIFWLQRTNLDTARTQGIEATLNIPLIQERQGPWLNKLTLRNNFTRMTKAEDSSGNNLTTSSKFTSYSSLDWDINEKATASLNAQYYGRMLGGCDVVGRNTGTARICNPYMIWGLNGQYKATKNVRLNAGIDNLFDKNPTKTTSSGGYSSTTGNNYFVPGRTFFGSVTVSF</sequence>
<feature type="signal peptide" evidence="13">
    <location>
        <begin position="1"/>
        <end position="42"/>
    </location>
</feature>
<evidence type="ECO:0000259" key="15">
    <source>
        <dbReference type="Pfam" id="PF07715"/>
    </source>
</evidence>